<accession>A0A1S1NCE1</accession>
<dbReference type="InterPro" id="IPR038332">
    <property type="entry name" value="PPE_sf"/>
</dbReference>
<dbReference type="Pfam" id="PF12484">
    <property type="entry name" value="PPE-SVP"/>
    <property type="match status" value="1"/>
</dbReference>
<dbReference type="GO" id="GO:0052572">
    <property type="term" value="P:response to host immune response"/>
    <property type="evidence" value="ECO:0007669"/>
    <property type="project" value="TreeGrafter"/>
</dbReference>
<comment type="caution">
    <text evidence="4">The sequence shown here is derived from an EMBL/GenBank/DDBJ whole genome shotgun (WGS) entry which is preliminary data.</text>
</comment>
<dbReference type="PANTHER" id="PTHR46766:SF1">
    <property type="entry name" value="GLUTAMINE-RICH PROTEIN 2"/>
    <property type="match status" value="1"/>
</dbReference>
<evidence type="ECO:0000313" key="4">
    <source>
        <dbReference type="EMBL" id="OHU97096.1"/>
    </source>
</evidence>
<dbReference type="Gene3D" id="1.20.1260.20">
    <property type="entry name" value="PPE superfamily"/>
    <property type="match status" value="1"/>
</dbReference>
<protein>
    <recommendedName>
        <fullName evidence="6">PPE family protein PPE30</fullName>
    </recommendedName>
</protein>
<name>A0A1S1NCE1_9MYCO</name>
<dbReference type="RefSeq" id="WP_071029106.1">
    <property type="nucleotide sequence ID" value="NZ_MLQM01000169.1"/>
</dbReference>
<dbReference type="FunFam" id="1.20.1260.20:FF:000001">
    <property type="entry name" value="PPE family protein PPE41"/>
    <property type="match status" value="1"/>
</dbReference>
<dbReference type="PANTHER" id="PTHR46766">
    <property type="entry name" value="GLUTAMINE-RICH PROTEIN 2"/>
    <property type="match status" value="1"/>
</dbReference>
<feature type="domain" description="PPE family C-terminal" evidence="3">
    <location>
        <begin position="309"/>
        <end position="379"/>
    </location>
</feature>
<gene>
    <name evidence="4" type="ORF">BKN37_22155</name>
</gene>
<dbReference type="Pfam" id="PF00823">
    <property type="entry name" value="PPE"/>
    <property type="match status" value="1"/>
</dbReference>
<dbReference type="InterPro" id="IPR000030">
    <property type="entry name" value="PPE_dom"/>
</dbReference>
<proteinExistence type="inferred from homology"/>
<evidence type="ECO:0000259" key="2">
    <source>
        <dbReference type="Pfam" id="PF00823"/>
    </source>
</evidence>
<organism evidence="4 5">
    <name type="scientific">Mycobacterium talmoniae</name>
    <dbReference type="NCBI Taxonomy" id="1858794"/>
    <lineage>
        <taxon>Bacteria</taxon>
        <taxon>Bacillati</taxon>
        <taxon>Actinomycetota</taxon>
        <taxon>Actinomycetes</taxon>
        <taxon>Mycobacteriales</taxon>
        <taxon>Mycobacteriaceae</taxon>
        <taxon>Mycobacterium</taxon>
    </lineage>
</organism>
<evidence type="ECO:0000256" key="1">
    <source>
        <dbReference type="ARBA" id="ARBA00010652"/>
    </source>
</evidence>
<reference evidence="4 5" key="1">
    <citation type="submission" date="2016-10" db="EMBL/GenBank/DDBJ databases">
        <title>Genome sequence of Mycobacterium talmonii.</title>
        <authorList>
            <person name="Greninger A.L."/>
            <person name="Elliott B."/>
            <person name="Vasireddy S."/>
            <person name="Vasireddy R."/>
        </authorList>
    </citation>
    <scope>NUCLEOTIDE SEQUENCE [LARGE SCALE GENOMIC DNA]</scope>
    <source>
        <strain evidence="5">NE-TNMC-100812</strain>
    </source>
</reference>
<dbReference type="SUPFAM" id="SSF140459">
    <property type="entry name" value="PE/PPE dimer-like"/>
    <property type="match status" value="1"/>
</dbReference>
<dbReference type="AlphaFoldDB" id="A0A1S1NCE1"/>
<dbReference type="InterPro" id="IPR022171">
    <property type="entry name" value="PPE_C"/>
</dbReference>
<evidence type="ECO:0000259" key="3">
    <source>
        <dbReference type="Pfam" id="PF12484"/>
    </source>
</evidence>
<feature type="domain" description="PPE" evidence="2">
    <location>
        <begin position="2"/>
        <end position="163"/>
    </location>
</feature>
<evidence type="ECO:0000313" key="5">
    <source>
        <dbReference type="Proteomes" id="UP000179734"/>
    </source>
</evidence>
<keyword evidence="5" id="KW-1185">Reference proteome</keyword>
<dbReference type="EMBL" id="MLQM01000169">
    <property type="protein sequence ID" value="OHU97096.1"/>
    <property type="molecule type" value="Genomic_DNA"/>
</dbReference>
<evidence type="ECO:0008006" key="6">
    <source>
        <dbReference type="Google" id="ProtNLM"/>
    </source>
</evidence>
<dbReference type="Proteomes" id="UP000179734">
    <property type="component" value="Unassembled WGS sequence"/>
</dbReference>
<comment type="similarity">
    <text evidence="1">Belongs to the mycobacterial PPE family.</text>
</comment>
<sequence length="467" mass="45956">MDFAALPPEINSGRMYAGPGSASLRAAAEAWQGLAAELRASAASYSSAISGLTAAWTGPSAASMAAAAAPYVAWLTTTATQAEQTASQARAAAAAYETAFAATVPPPVIAANRAQLASLVSSNIMGQNTAAIAATEAQYASMWAQDSAAMYSYAGQSAAAATVTPFSAPAPNTNPAGGASQGAAVAQAVGSSAASNTQSVLSQLTSTTPSALQSLAAPAAASDPVSSLTNLLSSINSSPLASLAADVELLPKSILPANDILISIIMGLVIGGRRLSDVAVGVAGAGAGSAAGPALPTAGLPAAASAAVSASVGESGFVGALSTPPSWATATPAIRTVAAVLSSTGEGAVPAAAVSQMSLFGETGMAAMAAGALGTAIPRTLTGGGGGKLRAAATKDVKDLKDTESSPNLQRVVAEMAENPESVQHWRTDSEHLDALLAELQQKPGIHAVHVSKTDAPRMTPPRSRLF</sequence>